<organism evidence="1 2">
    <name type="scientific">Metschnikowia pulcherrima</name>
    <dbReference type="NCBI Taxonomy" id="27326"/>
    <lineage>
        <taxon>Eukaryota</taxon>
        <taxon>Fungi</taxon>
        <taxon>Dikarya</taxon>
        <taxon>Ascomycota</taxon>
        <taxon>Saccharomycotina</taxon>
        <taxon>Pichiomycetes</taxon>
        <taxon>Metschnikowiaceae</taxon>
        <taxon>Metschnikowia</taxon>
    </lineage>
</organism>
<dbReference type="OrthoDB" id="4085855at2759"/>
<protein>
    <submittedName>
        <fullName evidence="1">Uncharacterized protein</fullName>
    </submittedName>
</protein>
<evidence type="ECO:0000313" key="1">
    <source>
        <dbReference type="EMBL" id="KAF8000446.1"/>
    </source>
</evidence>
<sequence length="259" mass="28620">MKQIYSHAELLALRHECLELLVKSFFVTYRSHCVFLELHSPTGFPAFLYIYANAPTRPSQRYAFERGYGTNTARIAADDTPVSFLLENNAETYTENSHDNVIKPPLESYQLVKVLLSLGELPPGSKIIKARPGIPVPSNAIPISIADPTPGKSKNYEPKYIPPKRWNTKKISRNFGSTNVGGVTCFTPGGNDTQTYFAATDGAAARDASTVAAGSAGTRVDHATWASSETRATLETKFQYAQYFEPYMTKRLDAEGLKR</sequence>
<dbReference type="EMBL" id="JACBPP010000007">
    <property type="protein sequence ID" value="KAF8000446.1"/>
    <property type="molecule type" value="Genomic_DNA"/>
</dbReference>
<gene>
    <name evidence="1" type="ORF">HF325_005375</name>
</gene>
<dbReference type="AlphaFoldDB" id="A0A8H7L8B1"/>
<proteinExistence type="predicted"/>
<comment type="caution">
    <text evidence="1">The sequence shown here is derived from an EMBL/GenBank/DDBJ whole genome shotgun (WGS) entry which is preliminary data.</text>
</comment>
<dbReference type="Proteomes" id="UP000649328">
    <property type="component" value="Unassembled WGS sequence"/>
</dbReference>
<keyword evidence="2" id="KW-1185">Reference proteome</keyword>
<name>A0A8H7L8B1_9ASCO</name>
<accession>A0A8H7L8B1</accession>
<reference evidence="1" key="1">
    <citation type="submission" date="2020-10" db="EMBL/GenBank/DDBJ databases">
        <title>The Whole-Genome Sequence of Metschnikowia persimmonesis, a Novel Endophytic Yeast Species Isolated from Medicinal Plant Diospyros kaki Thumb.</title>
        <authorList>
            <person name="Rahmat E."/>
            <person name="Kang Y."/>
        </authorList>
    </citation>
    <scope>NUCLEOTIDE SEQUENCE</scope>
    <source>
        <strain evidence="1">KIOM G15050</strain>
    </source>
</reference>
<evidence type="ECO:0000313" key="2">
    <source>
        <dbReference type="Proteomes" id="UP000649328"/>
    </source>
</evidence>